<protein>
    <recommendedName>
        <fullName evidence="1">SURF1-like protein</fullName>
    </recommendedName>
</protein>
<reference evidence="3" key="1">
    <citation type="submission" date="2016-10" db="EMBL/GenBank/DDBJ databases">
        <authorList>
            <person name="Varghese N."/>
            <person name="Submissions S."/>
        </authorList>
    </citation>
    <scope>NUCLEOTIDE SEQUENCE [LARGE SCALE GENOMIC DNA]</scope>
    <source>
        <strain evidence="3">CGMCC 4.2126</strain>
    </source>
</reference>
<name>A0A1I3IR26_9ACTN</name>
<dbReference type="EMBL" id="FOQY01000003">
    <property type="protein sequence ID" value="SFI50426.1"/>
    <property type="molecule type" value="Genomic_DNA"/>
</dbReference>
<dbReference type="CDD" id="cd06662">
    <property type="entry name" value="SURF1"/>
    <property type="match status" value="1"/>
</dbReference>
<dbReference type="Proteomes" id="UP000199111">
    <property type="component" value="Unassembled WGS sequence"/>
</dbReference>
<evidence type="ECO:0000313" key="3">
    <source>
        <dbReference type="Proteomes" id="UP000199111"/>
    </source>
</evidence>
<comment type="subcellular location">
    <subcellularLocation>
        <location evidence="1">Cell membrane</location>
        <topology evidence="1">Multi-pass membrane protein</topology>
    </subcellularLocation>
</comment>
<sequence>MLRILFSPRVLVLHLLAIGALVVCGLLGRWQLGVFEDSGKPQATRDPAPVAVGTLTQPGRHLTSDAVSRQVTAEGTFDGSKQLLVAERDGGLWLLTPLDLGDGTSIPVVRGWVPQPGDPAVAVPAGKVTVTGRLQPSEATDSVQRRIRQLPQGQVLTVSSAELVNLWRGAKLRDGFVVAGAQSPAPAVAAKPVSVSPPTVSGAITWRNLAYAAQWWIFGLFAVFMWWHFVRDILRGRTAEPERKPGPEPAAA</sequence>
<proteinExistence type="inferred from homology"/>
<dbReference type="InterPro" id="IPR002994">
    <property type="entry name" value="Surf1/Shy1"/>
</dbReference>
<dbReference type="GO" id="GO:0005886">
    <property type="term" value="C:plasma membrane"/>
    <property type="evidence" value="ECO:0007669"/>
    <property type="project" value="UniProtKB-SubCell"/>
</dbReference>
<dbReference type="GeneID" id="96297142"/>
<organism evidence="2 3">
    <name type="scientific">Streptosporangium canum</name>
    <dbReference type="NCBI Taxonomy" id="324952"/>
    <lineage>
        <taxon>Bacteria</taxon>
        <taxon>Bacillati</taxon>
        <taxon>Actinomycetota</taxon>
        <taxon>Actinomycetes</taxon>
        <taxon>Streptosporangiales</taxon>
        <taxon>Streptosporangiaceae</taxon>
        <taxon>Streptosporangium</taxon>
    </lineage>
</organism>
<gene>
    <name evidence="2" type="ORF">SAMN05216275_103389</name>
</gene>
<keyword evidence="3" id="KW-1185">Reference proteome</keyword>
<comment type="similarity">
    <text evidence="1">Belongs to the SURF1 family.</text>
</comment>
<comment type="caution">
    <text evidence="1">Lacks conserved residue(s) required for the propagation of feature annotation.</text>
</comment>
<dbReference type="Pfam" id="PF02104">
    <property type="entry name" value="SURF1"/>
    <property type="match status" value="1"/>
</dbReference>
<dbReference type="PROSITE" id="PS50895">
    <property type="entry name" value="SURF1"/>
    <property type="match status" value="1"/>
</dbReference>
<dbReference type="RefSeq" id="WP_093886089.1">
    <property type="nucleotide sequence ID" value="NZ_FOQY01000003.1"/>
</dbReference>
<evidence type="ECO:0000256" key="1">
    <source>
        <dbReference type="RuleBase" id="RU363076"/>
    </source>
</evidence>
<keyword evidence="1" id="KW-1133">Transmembrane helix</keyword>
<dbReference type="AlphaFoldDB" id="A0A1I3IR26"/>
<keyword evidence="1" id="KW-0472">Membrane</keyword>
<feature type="transmembrane region" description="Helical" evidence="1">
    <location>
        <begin position="215"/>
        <end position="234"/>
    </location>
</feature>
<accession>A0A1I3IR26</accession>
<evidence type="ECO:0000313" key="2">
    <source>
        <dbReference type="EMBL" id="SFI50426.1"/>
    </source>
</evidence>
<keyword evidence="1" id="KW-1003">Cell membrane</keyword>
<keyword evidence="1" id="KW-0812">Transmembrane</keyword>